<dbReference type="Proteomes" id="UP000218323">
    <property type="component" value="Unassembled WGS sequence"/>
</dbReference>
<name>A0A2A4I342_9SPHN</name>
<dbReference type="SMART" id="SM00966">
    <property type="entry name" value="SpoVT_AbrB"/>
    <property type="match status" value="1"/>
</dbReference>
<evidence type="ECO:0000256" key="1">
    <source>
        <dbReference type="PROSITE-ProRule" id="PRU01076"/>
    </source>
</evidence>
<dbReference type="EMBL" id="NWVC01000024">
    <property type="protein sequence ID" value="PCG12905.1"/>
    <property type="molecule type" value="Genomic_DNA"/>
</dbReference>
<dbReference type="Pfam" id="PF04014">
    <property type="entry name" value="MazE_antitoxin"/>
    <property type="match status" value="1"/>
</dbReference>
<keyword evidence="4" id="KW-1185">Reference proteome</keyword>
<dbReference type="AlphaFoldDB" id="A0A2A4I342"/>
<dbReference type="PROSITE" id="PS51740">
    <property type="entry name" value="SPOVT_ABRB"/>
    <property type="match status" value="1"/>
</dbReference>
<gene>
    <name evidence="3" type="ORF">COA07_17445</name>
</gene>
<protein>
    <submittedName>
        <fullName evidence="3">AbrB family transcriptional regulator</fullName>
    </submittedName>
</protein>
<keyword evidence="1" id="KW-0238">DNA-binding</keyword>
<feature type="domain" description="SpoVT-AbrB" evidence="2">
    <location>
        <begin position="2"/>
        <end position="47"/>
    </location>
</feature>
<dbReference type="Gene3D" id="2.10.260.10">
    <property type="match status" value="1"/>
</dbReference>
<evidence type="ECO:0000259" key="2">
    <source>
        <dbReference type="PROSITE" id="PS51740"/>
    </source>
</evidence>
<dbReference type="NCBIfam" id="TIGR01439">
    <property type="entry name" value="lp_hng_hel_AbrB"/>
    <property type="match status" value="1"/>
</dbReference>
<dbReference type="InterPro" id="IPR037914">
    <property type="entry name" value="SpoVT-AbrB_sf"/>
</dbReference>
<accession>A0A2A4I342</accession>
<dbReference type="GO" id="GO:0003677">
    <property type="term" value="F:DNA binding"/>
    <property type="evidence" value="ECO:0007669"/>
    <property type="project" value="UniProtKB-UniRule"/>
</dbReference>
<reference evidence="3 4" key="1">
    <citation type="submission" date="2017-09" db="EMBL/GenBank/DDBJ databases">
        <title>Sphingomonas adhaesiva DSM 7418, whole genome shotgun sequence.</title>
        <authorList>
            <person name="Feng G."/>
            <person name="Zhu H."/>
        </authorList>
    </citation>
    <scope>NUCLEOTIDE SEQUENCE [LARGE SCALE GENOMIC DNA]</scope>
    <source>
        <strain evidence="3 4">DSM 7418</strain>
    </source>
</reference>
<evidence type="ECO:0000313" key="3">
    <source>
        <dbReference type="EMBL" id="PCG12905.1"/>
    </source>
</evidence>
<evidence type="ECO:0000313" key="4">
    <source>
        <dbReference type="Proteomes" id="UP000218323"/>
    </source>
</evidence>
<dbReference type="SUPFAM" id="SSF89447">
    <property type="entry name" value="AbrB/MazE/MraZ-like"/>
    <property type="match status" value="1"/>
</dbReference>
<sequence length="81" mass="8519">MTLQVTVTASGRMSLPADIRKRLGLAQGGAVYVDETEDGIVLRTAAQAVARAQALAKQFTGGNPEASVDAFLARRRDDSGE</sequence>
<dbReference type="InterPro" id="IPR007159">
    <property type="entry name" value="SpoVT-AbrB_dom"/>
</dbReference>
<dbReference type="RefSeq" id="WP_066712046.1">
    <property type="nucleotide sequence ID" value="NZ_NWVC01000024.1"/>
</dbReference>
<proteinExistence type="predicted"/>
<comment type="caution">
    <text evidence="3">The sequence shown here is derived from an EMBL/GenBank/DDBJ whole genome shotgun (WGS) entry which is preliminary data.</text>
</comment>
<organism evidence="3 4">
    <name type="scientific">Sphingomonas adhaesiva</name>
    <dbReference type="NCBI Taxonomy" id="28212"/>
    <lineage>
        <taxon>Bacteria</taxon>
        <taxon>Pseudomonadati</taxon>
        <taxon>Pseudomonadota</taxon>
        <taxon>Alphaproteobacteria</taxon>
        <taxon>Sphingomonadales</taxon>
        <taxon>Sphingomonadaceae</taxon>
        <taxon>Sphingomonas</taxon>
    </lineage>
</organism>